<feature type="transmembrane region" description="Helical" evidence="1">
    <location>
        <begin position="173"/>
        <end position="192"/>
    </location>
</feature>
<organism evidence="2 3">
    <name type="scientific">Natronoglomus mannanivorans</name>
    <dbReference type="NCBI Taxonomy" id="2979990"/>
    <lineage>
        <taxon>Archaea</taxon>
        <taxon>Methanobacteriati</taxon>
        <taxon>Methanobacteriota</taxon>
        <taxon>Stenosarchaea group</taxon>
        <taxon>Halobacteria</taxon>
        <taxon>Halobacteriales</taxon>
        <taxon>Natrialbaceae</taxon>
        <taxon>Natronoglomus</taxon>
    </lineage>
</organism>
<proteinExistence type="predicted"/>
<dbReference type="Pfam" id="PF24368">
    <property type="entry name" value="DUF7524"/>
    <property type="match status" value="1"/>
</dbReference>
<evidence type="ECO:0000313" key="3">
    <source>
        <dbReference type="Proteomes" id="UP001320972"/>
    </source>
</evidence>
<keyword evidence="3" id="KW-1185">Reference proteome</keyword>
<protein>
    <submittedName>
        <fullName evidence="2">Uncharacterized protein</fullName>
    </submittedName>
</protein>
<comment type="caution">
    <text evidence="2">The sequence shown here is derived from an EMBL/GenBank/DDBJ whole genome shotgun (WGS) entry which is preliminary data.</text>
</comment>
<dbReference type="EMBL" id="JAOPKB010000001">
    <property type="protein sequence ID" value="MCU4971452.1"/>
    <property type="molecule type" value="Genomic_DNA"/>
</dbReference>
<sequence>MSDEVTVYVGRDGMDSLEATASTLETTVEDSLGVVVDNRGTPVHVHCRLAGDLAEIAALEQSNYYVEADSEAFVPIHVETVSLDRDIEGTLEISTGYGANAVTIDARVTTGPAPVDVDETFASPKRTESEPTLLESAASLIRVEPGSLAVLALGVVALAVAVATTAVVGGPAAVAGVGAVGIGVIVALWLLYSG</sequence>
<keyword evidence="1" id="KW-1133">Transmembrane helix</keyword>
<gene>
    <name evidence="2" type="ORF">OB955_01685</name>
</gene>
<dbReference type="RefSeq" id="WP_338006804.1">
    <property type="nucleotide sequence ID" value="NZ_JAOPKB010000001.1"/>
</dbReference>
<evidence type="ECO:0000256" key="1">
    <source>
        <dbReference type="SAM" id="Phobius"/>
    </source>
</evidence>
<reference evidence="2 3" key="1">
    <citation type="submission" date="2022-09" db="EMBL/GenBank/DDBJ databases">
        <title>Enrichment on poylsaccharides allowed isolation of novel metabolic and taxonomic groups of Haloarchaea.</title>
        <authorList>
            <person name="Sorokin D.Y."/>
            <person name="Elcheninov A.G."/>
            <person name="Khizhniak T.V."/>
            <person name="Kolganova T.V."/>
            <person name="Kublanov I.V."/>
        </authorList>
    </citation>
    <scope>NUCLEOTIDE SEQUENCE [LARGE SCALE GENOMIC DNA]</scope>
    <source>
        <strain evidence="2 3">AArc-m2/3/4</strain>
    </source>
</reference>
<accession>A0ABT2Q949</accession>
<keyword evidence="1" id="KW-0812">Transmembrane</keyword>
<name>A0ABT2Q949_9EURY</name>
<feature type="transmembrane region" description="Helical" evidence="1">
    <location>
        <begin position="148"/>
        <end position="167"/>
    </location>
</feature>
<dbReference type="Proteomes" id="UP001320972">
    <property type="component" value="Unassembled WGS sequence"/>
</dbReference>
<dbReference type="InterPro" id="IPR055946">
    <property type="entry name" value="DUF7524"/>
</dbReference>
<keyword evidence="1" id="KW-0472">Membrane</keyword>
<evidence type="ECO:0000313" key="2">
    <source>
        <dbReference type="EMBL" id="MCU4971452.1"/>
    </source>
</evidence>